<keyword evidence="8" id="KW-1185">Reference proteome</keyword>
<feature type="domain" description="UDP-N-acetylglucosamine 2-epimerase" evidence="6">
    <location>
        <begin position="21"/>
        <end position="367"/>
    </location>
</feature>
<dbReference type="PANTHER" id="PTHR43174">
    <property type="entry name" value="UDP-N-ACETYLGLUCOSAMINE 2-EPIMERASE"/>
    <property type="match status" value="1"/>
</dbReference>
<dbReference type="SUPFAM" id="SSF53756">
    <property type="entry name" value="UDP-Glycosyltransferase/glycogen phosphorylase"/>
    <property type="match status" value="1"/>
</dbReference>
<evidence type="ECO:0000256" key="5">
    <source>
        <dbReference type="RuleBase" id="RU003513"/>
    </source>
</evidence>
<dbReference type="Gene3D" id="3.40.50.2000">
    <property type="entry name" value="Glycogen Phosphorylase B"/>
    <property type="match status" value="2"/>
</dbReference>
<evidence type="ECO:0000256" key="1">
    <source>
        <dbReference type="ARBA" id="ARBA00023235"/>
    </source>
</evidence>
<comment type="catalytic activity">
    <reaction evidence="2">
        <text>UDP-N-acetyl-alpha-D-glucosamine = UDP-N-acetyl-alpha-D-mannosamine</text>
        <dbReference type="Rhea" id="RHEA:17213"/>
        <dbReference type="ChEBI" id="CHEBI:57705"/>
        <dbReference type="ChEBI" id="CHEBI:68623"/>
        <dbReference type="EC" id="5.1.3.14"/>
    </reaction>
</comment>
<evidence type="ECO:0000313" key="7">
    <source>
        <dbReference type="EMBL" id="MEN3930192.1"/>
    </source>
</evidence>
<organism evidence="7 8">
    <name type="scientific">Hohaiivirga grylli</name>
    <dbReference type="NCBI Taxonomy" id="3133970"/>
    <lineage>
        <taxon>Bacteria</taxon>
        <taxon>Pseudomonadati</taxon>
        <taxon>Pseudomonadota</taxon>
        <taxon>Alphaproteobacteria</taxon>
        <taxon>Hyphomicrobiales</taxon>
        <taxon>Methylobacteriaceae</taxon>
        <taxon>Hohaiivirga</taxon>
    </lineage>
</organism>
<dbReference type="Pfam" id="PF02350">
    <property type="entry name" value="Epimerase_2"/>
    <property type="match status" value="1"/>
</dbReference>
<dbReference type="PANTHER" id="PTHR43174:SF2">
    <property type="entry name" value="UDP-N-ACETYLGLUCOSAMINE 2-EPIMERASE"/>
    <property type="match status" value="1"/>
</dbReference>
<dbReference type="RefSeq" id="WP_346336157.1">
    <property type="nucleotide sequence ID" value="NZ_JBBYXI010000001.1"/>
</dbReference>
<gene>
    <name evidence="7" type="primary">wecB</name>
    <name evidence="7" type="ORF">WJT86_03845</name>
</gene>
<reference evidence="7 8" key="1">
    <citation type="submission" date="2024-04" db="EMBL/GenBank/DDBJ databases">
        <title>A novel species isolated from cricket.</title>
        <authorList>
            <person name="Wang H.-C."/>
        </authorList>
    </citation>
    <scope>NUCLEOTIDE SEQUENCE [LARGE SCALE GENOMIC DNA]</scope>
    <source>
        <strain evidence="7 8">WL0021</strain>
    </source>
</reference>
<dbReference type="EMBL" id="JBBYXI010000001">
    <property type="protein sequence ID" value="MEN3930192.1"/>
    <property type="molecule type" value="Genomic_DNA"/>
</dbReference>
<dbReference type="Proteomes" id="UP001418637">
    <property type="component" value="Unassembled WGS sequence"/>
</dbReference>
<evidence type="ECO:0000259" key="6">
    <source>
        <dbReference type="Pfam" id="PF02350"/>
    </source>
</evidence>
<proteinExistence type="inferred from homology"/>
<comment type="caution">
    <text evidence="7">The sequence shown here is derived from an EMBL/GenBank/DDBJ whole genome shotgun (WGS) entry which is preliminary data.</text>
</comment>
<dbReference type="EC" id="5.1.3.14" evidence="4"/>
<dbReference type="InterPro" id="IPR029767">
    <property type="entry name" value="WecB-like"/>
</dbReference>
<protein>
    <recommendedName>
        <fullName evidence="4">UDP-N-acetylglucosamine 2-epimerase (non-hydrolyzing)</fullName>
        <ecNumber evidence="4">5.1.3.14</ecNumber>
    </recommendedName>
</protein>
<sequence length="377" mass="41694">MRVLSIFGTRPEAVKMAPVVKALAKESGIHSHICVTGQHREMLTQVLELFDIHPDYDLAVMRPNQGLNGLTTRVIDKLDTILADTNPDMILAHGDTTTAMAAGLAAFHRGIKIGHVEAGLRTYDVTRPWPEEMNRRVLDVVSTKLFAPTEQSAQNLKQEKLNGEIIITGNTVIDALFLTVDKIANDPVLKSQLDEQFSFINPKNRLLLVTGHRRESFGDGFSNICKALAELSKRPDIDIVYPVHLNPNVDGPVRESLAGCHNVHLIKPLDYLLFVYLMQRSDIILTDSGGVQEEAPSLGKPVLVMRDVTERPEAVAAGCVKLVGTDKKQIIENVNQLLDDKNHYASFARKINPYGDGKASQRIVSSLLGEPFKQFIP</sequence>
<evidence type="ECO:0000313" key="8">
    <source>
        <dbReference type="Proteomes" id="UP001418637"/>
    </source>
</evidence>
<comment type="similarity">
    <text evidence="3 5">Belongs to the UDP-N-acetylglucosamine 2-epimerase family.</text>
</comment>
<evidence type="ECO:0000256" key="4">
    <source>
        <dbReference type="ARBA" id="ARBA00038858"/>
    </source>
</evidence>
<evidence type="ECO:0000256" key="3">
    <source>
        <dbReference type="ARBA" id="ARBA00038209"/>
    </source>
</evidence>
<dbReference type="NCBIfam" id="TIGR00236">
    <property type="entry name" value="wecB"/>
    <property type="match status" value="1"/>
</dbReference>
<dbReference type="InterPro" id="IPR003331">
    <property type="entry name" value="UDP_GlcNAc_Epimerase_2_dom"/>
</dbReference>
<dbReference type="GO" id="GO:0008761">
    <property type="term" value="F:UDP-N-acetylglucosamine 2-epimerase activity"/>
    <property type="evidence" value="ECO:0007669"/>
    <property type="project" value="UniProtKB-EC"/>
</dbReference>
<name>A0ABV0BGV1_9HYPH</name>
<accession>A0ABV0BGV1</accession>
<evidence type="ECO:0000256" key="2">
    <source>
        <dbReference type="ARBA" id="ARBA00036080"/>
    </source>
</evidence>
<keyword evidence="1 5" id="KW-0413">Isomerase</keyword>
<dbReference type="CDD" id="cd03786">
    <property type="entry name" value="GTB_UDP-GlcNAc_2-Epimerase"/>
    <property type="match status" value="1"/>
</dbReference>